<protein>
    <submittedName>
        <fullName evidence="2">Uncharacterized protein</fullName>
    </submittedName>
</protein>
<gene>
    <name evidence="2" type="ORF">Anas_09905</name>
</gene>
<evidence type="ECO:0000313" key="2">
    <source>
        <dbReference type="EMBL" id="KAB7504604.1"/>
    </source>
</evidence>
<organism evidence="2 3">
    <name type="scientific">Armadillidium nasatum</name>
    <dbReference type="NCBI Taxonomy" id="96803"/>
    <lineage>
        <taxon>Eukaryota</taxon>
        <taxon>Metazoa</taxon>
        <taxon>Ecdysozoa</taxon>
        <taxon>Arthropoda</taxon>
        <taxon>Crustacea</taxon>
        <taxon>Multicrustacea</taxon>
        <taxon>Malacostraca</taxon>
        <taxon>Eumalacostraca</taxon>
        <taxon>Peracarida</taxon>
        <taxon>Isopoda</taxon>
        <taxon>Oniscidea</taxon>
        <taxon>Crinocheta</taxon>
        <taxon>Armadillidiidae</taxon>
        <taxon>Armadillidium</taxon>
    </lineage>
</organism>
<keyword evidence="1" id="KW-0472">Membrane</keyword>
<keyword evidence="3" id="KW-1185">Reference proteome</keyword>
<comment type="caution">
    <text evidence="2">The sequence shown here is derived from an EMBL/GenBank/DDBJ whole genome shotgun (WGS) entry which is preliminary data.</text>
</comment>
<keyword evidence="1" id="KW-0812">Transmembrane</keyword>
<keyword evidence="1" id="KW-1133">Transmembrane helix</keyword>
<dbReference type="AlphaFoldDB" id="A0A5N5TD72"/>
<feature type="transmembrane region" description="Helical" evidence="1">
    <location>
        <begin position="50"/>
        <end position="66"/>
    </location>
</feature>
<evidence type="ECO:0000313" key="3">
    <source>
        <dbReference type="Proteomes" id="UP000326759"/>
    </source>
</evidence>
<evidence type="ECO:0000256" key="1">
    <source>
        <dbReference type="SAM" id="Phobius"/>
    </source>
</evidence>
<proteinExistence type="predicted"/>
<reference evidence="2 3" key="1">
    <citation type="journal article" date="2019" name="PLoS Biol.">
        <title>Sex chromosomes control vertical transmission of feminizing Wolbachia symbionts in an isopod.</title>
        <authorList>
            <person name="Becking T."/>
            <person name="Chebbi M.A."/>
            <person name="Giraud I."/>
            <person name="Moumen B."/>
            <person name="Laverre T."/>
            <person name="Caubet Y."/>
            <person name="Peccoud J."/>
            <person name="Gilbert C."/>
            <person name="Cordaux R."/>
        </authorList>
    </citation>
    <scope>NUCLEOTIDE SEQUENCE [LARGE SCALE GENOMIC DNA]</scope>
    <source>
        <strain evidence="2">ANa2</strain>
        <tissue evidence="2">Whole body excluding digestive tract and cuticle</tissue>
    </source>
</reference>
<name>A0A5N5TD72_9CRUS</name>
<accession>A0A5N5TD72</accession>
<sequence length="100" mass="11242">IKIWLVIPSRLCGSLKSEYTESFYEELIHSFVKIVSRGLAQILFIKDMKIFCILILLFCIVGALSLDCPPSPCDKSQCVEPKDCQYGVGLGACACCERWF</sequence>
<dbReference type="EMBL" id="SEYY01002765">
    <property type="protein sequence ID" value="KAB7504604.1"/>
    <property type="molecule type" value="Genomic_DNA"/>
</dbReference>
<feature type="non-terminal residue" evidence="2">
    <location>
        <position position="1"/>
    </location>
</feature>
<dbReference type="Proteomes" id="UP000326759">
    <property type="component" value="Unassembled WGS sequence"/>
</dbReference>